<gene>
    <name evidence="7" type="ORF">GETHOR_01030</name>
</gene>
<reference evidence="8" key="1">
    <citation type="journal article" date="2023" name="Int. J. Syst. Evol. Microbiol.">
        <title>Mesoterricola silvestris gen. nov., sp. nov., Mesoterricola sediminis sp. nov., Geothrix oryzae sp. nov., Geothrix edaphica sp. nov., Geothrix rubra sp. nov., and Geothrix limicola sp. nov., six novel members of Acidobacteriota isolated from soils.</title>
        <authorList>
            <person name="Itoh H."/>
            <person name="Sugisawa Y."/>
            <person name="Mise K."/>
            <person name="Xu Z."/>
            <person name="Kuniyasu M."/>
            <person name="Ushijima N."/>
            <person name="Kawano K."/>
            <person name="Kobayashi E."/>
            <person name="Shiratori Y."/>
            <person name="Masuda Y."/>
            <person name="Senoo K."/>
        </authorList>
    </citation>
    <scope>NUCLEOTIDE SEQUENCE [LARGE SCALE GENOMIC DNA]</scope>
    <source>
        <strain evidence="8">Red222</strain>
    </source>
</reference>
<dbReference type="PANTHER" id="PTHR14226">
    <property type="entry name" value="NEUROPATHY TARGET ESTERASE/SWISS CHEESE D.MELANOGASTER"/>
    <property type="match status" value="1"/>
</dbReference>
<dbReference type="InterPro" id="IPR050301">
    <property type="entry name" value="NTE"/>
</dbReference>
<evidence type="ECO:0000313" key="7">
    <source>
        <dbReference type="EMBL" id="BDU68002.1"/>
    </source>
</evidence>
<feature type="signal peptide" evidence="5">
    <location>
        <begin position="1"/>
        <end position="23"/>
    </location>
</feature>
<keyword evidence="1 4" id="KW-0378">Hydrolase</keyword>
<dbReference type="PROSITE" id="PS51635">
    <property type="entry name" value="PNPLA"/>
    <property type="match status" value="1"/>
</dbReference>
<accession>A0ABN6UV56</accession>
<evidence type="ECO:0000313" key="8">
    <source>
        <dbReference type="Proteomes" id="UP001242010"/>
    </source>
</evidence>
<organism evidence="7 8">
    <name type="scientific">Geothrix oryzae</name>
    <dbReference type="NCBI Taxonomy" id="2927975"/>
    <lineage>
        <taxon>Bacteria</taxon>
        <taxon>Pseudomonadati</taxon>
        <taxon>Acidobacteriota</taxon>
        <taxon>Holophagae</taxon>
        <taxon>Holophagales</taxon>
        <taxon>Holophagaceae</taxon>
        <taxon>Geothrix</taxon>
    </lineage>
</organism>
<dbReference type="RefSeq" id="WP_286354629.1">
    <property type="nucleotide sequence ID" value="NZ_AP027079.1"/>
</dbReference>
<dbReference type="PANTHER" id="PTHR14226:SF29">
    <property type="entry name" value="NEUROPATHY TARGET ESTERASE SWS"/>
    <property type="match status" value="1"/>
</dbReference>
<feature type="active site" description="Nucleophile" evidence="4">
    <location>
        <position position="115"/>
    </location>
</feature>
<keyword evidence="3 4" id="KW-0443">Lipid metabolism</keyword>
<evidence type="ECO:0000256" key="3">
    <source>
        <dbReference type="ARBA" id="ARBA00023098"/>
    </source>
</evidence>
<dbReference type="InterPro" id="IPR016035">
    <property type="entry name" value="Acyl_Trfase/lysoPLipase"/>
</dbReference>
<feature type="chain" id="PRO_5047238465" description="PNPLA domain-containing protein" evidence="5">
    <location>
        <begin position="24"/>
        <end position="934"/>
    </location>
</feature>
<keyword evidence="8" id="KW-1185">Reference proteome</keyword>
<evidence type="ECO:0000256" key="4">
    <source>
        <dbReference type="PROSITE-ProRule" id="PRU01161"/>
    </source>
</evidence>
<evidence type="ECO:0000256" key="2">
    <source>
        <dbReference type="ARBA" id="ARBA00022963"/>
    </source>
</evidence>
<proteinExistence type="predicted"/>
<name>A0ABN6UV56_9BACT</name>
<sequence>MRRARLALGLPALVILGLPALLAGQVAPATPPPTPSPASASASPLAAVPAEPRRIEVTVQPPDMVFRFAPRVVIPGMPKVALALSGGGARGLAHIGVIQRLEEVGFPLGSVTGTSAGALVGALYASGFSGREIEELFRSRDLTRAFLEPLLRNPGETLGEQEEHESTFLSIERQKGQTTLAQGLRTGAEVQRTLQGLLARGAYFSGGDFDQLQRPLRILATNLETGQGRVFGNGDLVEAVRASMAVPGGFRPVMIDGQQYVDGALVENLPVFTAKEAFHPDVVIAVDISSPLERRQATSIFSVATRSLDLVVERRQWESRAEADFLIRPEIRDAPFLEYGGMAPKLVLQGREAFDARLEELGALLRRKAGGQELVAATRVVFESPYPIDASLEGLLAATLKPGAEGYRLLDIQILLQQILVHGLAQDAWATVDADRVLTIHMRPYPAMTELQVDAPAAWLPLVHQALAEEVKLGAPFNPQVFGGQMSQLVYRLLMEGSPLVDARGSSFDPATGRLRVVLQEPLITQVEVWAVPGPPVDEARLRRLLGELEGRPFRPSELQNRIALAEHRLYLSVLHYLIRPDGKGGCILTLVPVPQQRDRLDISLGYETTLGSQLGLAYRALNLGFQGTELNLSASRNRLQEQASLSLRSPFGFAPGAGVELTGNYWQQRLELPLNWTSPELPGGGPGARISASDLILRTYAGFSNLGTGKVSLDLGRRDAAFREAGLRQTQAQNTAYLSAEWDNFDRHTLPREGLLLRGRFGVGETKAGALPAGDFQQVYFRARGVHPFNQFLGADLDLEWSQGRHLPLDRWWALGGPSFVIGSRAVGYFAPNFAAVRFGVPFRVYAGLGLTLEAVPRFDMAWLSREATSLFRSDANLRPQGAGLMLRTTLSNFYVEVSYGFLRQRSPQETGQVSGSFNVLIGTQPFDLWKRR</sequence>
<dbReference type="InterPro" id="IPR002641">
    <property type="entry name" value="PNPLA_dom"/>
</dbReference>
<dbReference type="CDD" id="cd07205">
    <property type="entry name" value="Pat_PNPLA6_PNPLA7_NTE1_like"/>
    <property type="match status" value="1"/>
</dbReference>
<feature type="short sequence motif" description="GXSXG" evidence="4">
    <location>
        <begin position="113"/>
        <end position="117"/>
    </location>
</feature>
<dbReference type="Proteomes" id="UP001242010">
    <property type="component" value="Chromosome"/>
</dbReference>
<protein>
    <recommendedName>
        <fullName evidence="6">PNPLA domain-containing protein</fullName>
    </recommendedName>
</protein>
<feature type="short sequence motif" description="GXGXXG" evidence="4">
    <location>
        <begin position="86"/>
        <end position="91"/>
    </location>
</feature>
<keyword evidence="5" id="KW-0732">Signal</keyword>
<evidence type="ECO:0000256" key="5">
    <source>
        <dbReference type="SAM" id="SignalP"/>
    </source>
</evidence>
<dbReference type="SUPFAM" id="SSF52151">
    <property type="entry name" value="FabD/lysophospholipase-like"/>
    <property type="match status" value="1"/>
</dbReference>
<feature type="active site" description="Proton acceptor" evidence="4">
    <location>
        <position position="262"/>
    </location>
</feature>
<dbReference type="Gene3D" id="2.40.160.50">
    <property type="entry name" value="membrane protein fhac: a member of the omp85/tpsb transporter family"/>
    <property type="match status" value="1"/>
</dbReference>
<evidence type="ECO:0000259" key="6">
    <source>
        <dbReference type="PROSITE" id="PS51635"/>
    </source>
</evidence>
<dbReference type="Gene3D" id="3.40.1090.10">
    <property type="entry name" value="Cytosolic phospholipase A2 catalytic domain"/>
    <property type="match status" value="2"/>
</dbReference>
<dbReference type="Pfam" id="PF01734">
    <property type="entry name" value="Patatin"/>
    <property type="match status" value="1"/>
</dbReference>
<keyword evidence="2 4" id="KW-0442">Lipid degradation</keyword>
<feature type="domain" description="PNPLA" evidence="6">
    <location>
        <begin position="82"/>
        <end position="275"/>
    </location>
</feature>
<evidence type="ECO:0000256" key="1">
    <source>
        <dbReference type="ARBA" id="ARBA00022801"/>
    </source>
</evidence>
<feature type="short sequence motif" description="DGA/G" evidence="4">
    <location>
        <begin position="262"/>
        <end position="264"/>
    </location>
</feature>
<dbReference type="EMBL" id="AP027079">
    <property type="protein sequence ID" value="BDU68002.1"/>
    <property type="molecule type" value="Genomic_DNA"/>
</dbReference>